<evidence type="ECO:0000313" key="2">
    <source>
        <dbReference type="Proteomes" id="UP001323405"/>
    </source>
</evidence>
<comment type="caution">
    <text evidence="1">The sequence shown here is derived from an EMBL/GenBank/DDBJ whole genome shotgun (WGS) entry which is preliminary data.</text>
</comment>
<dbReference type="EMBL" id="JAFFHA010000004">
    <property type="protein sequence ID" value="KAK4657326.1"/>
    <property type="molecule type" value="Genomic_DNA"/>
</dbReference>
<proteinExistence type="predicted"/>
<dbReference type="Proteomes" id="UP001323405">
    <property type="component" value="Unassembled WGS sequence"/>
</dbReference>
<protein>
    <submittedName>
        <fullName evidence="1">Uncharacterized protein</fullName>
    </submittedName>
</protein>
<reference evidence="1 2" key="1">
    <citation type="journal article" date="2023" name="bioRxiv">
        <title>High-quality genome assemblies of four members of thePodospora anserinaspecies complex.</title>
        <authorList>
            <person name="Ament-Velasquez S.L."/>
            <person name="Vogan A.A."/>
            <person name="Wallerman O."/>
            <person name="Hartmann F."/>
            <person name="Gautier V."/>
            <person name="Silar P."/>
            <person name="Giraud T."/>
            <person name="Johannesson H."/>
        </authorList>
    </citation>
    <scope>NUCLEOTIDE SEQUENCE [LARGE SCALE GENOMIC DNA]</scope>
    <source>
        <strain evidence="1 2">CBS 415.72m</strain>
    </source>
</reference>
<sequence>MPTAARPIGRNPKISEAIETLRELFFQHPTLTIRCDSHHTLPGSHLEVLLIFRHQYKVRRTLSSQCPDGW</sequence>
<dbReference type="RefSeq" id="XP_062746299.1">
    <property type="nucleotide sequence ID" value="XM_062883408.1"/>
</dbReference>
<accession>A0ABR0GNU3</accession>
<gene>
    <name evidence="1" type="ORF">QC762_0044720</name>
</gene>
<evidence type="ECO:0000313" key="1">
    <source>
        <dbReference type="EMBL" id="KAK4657326.1"/>
    </source>
</evidence>
<keyword evidence="2" id="KW-1185">Reference proteome</keyword>
<dbReference type="GeneID" id="87902998"/>
<organism evidence="1 2">
    <name type="scientific">Podospora pseudocomata</name>
    <dbReference type="NCBI Taxonomy" id="2093779"/>
    <lineage>
        <taxon>Eukaryota</taxon>
        <taxon>Fungi</taxon>
        <taxon>Dikarya</taxon>
        <taxon>Ascomycota</taxon>
        <taxon>Pezizomycotina</taxon>
        <taxon>Sordariomycetes</taxon>
        <taxon>Sordariomycetidae</taxon>
        <taxon>Sordariales</taxon>
        <taxon>Podosporaceae</taxon>
        <taxon>Podospora</taxon>
    </lineage>
</organism>
<name>A0ABR0GNU3_9PEZI</name>